<accession>A0A0K0JN39</accession>
<dbReference type="AlphaFoldDB" id="A0A0K0JN39"/>
<dbReference type="WormBase" id="Bm6422a">
    <property type="protein sequence ID" value="BM29341"/>
    <property type="gene ID" value="WBGene00226683"/>
</dbReference>
<feature type="non-terminal residue" evidence="1">
    <location>
        <position position="1"/>
    </location>
</feature>
<dbReference type="EMBL" id="LN857024">
    <property type="protein sequence ID" value="CDQ02760.1"/>
    <property type="molecule type" value="Genomic_DNA"/>
</dbReference>
<reference evidence="1" key="1">
    <citation type="journal article" date="2007" name="Science">
        <title>Draft genome of the filarial nematode parasite Brugia malayi.</title>
        <authorList>
            <person name="Ghedin E."/>
            <person name="Wang S."/>
            <person name="Spiro D."/>
            <person name="Caler E."/>
            <person name="Zhao Q."/>
            <person name="Crabtree J."/>
            <person name="Allen J.E."/>
            <person name="Delcher A.L."/>
            <person name="Guiliano D.B."/>
            <person name="Miranda-Saavedra D."/>
            <person name="Angiuoli S.V."/>
            <person name="Creasy T."/>
            <person name="Amedeo P."/>
            <person name="Haas B."/>
            <person name="El-Sayed N.M."/>
            <person name="Wortman J.R."/>
            <person name="Feldblyum T."/>
            <person name="Tallon L."/>
            <person name="Schatz M."/>
            <person name="Shumway M."/>
            <person name="Koo H."/>
            <person name="Salzberg S.L."/>
            <person name="Schobel S."/>
            <person name="Pertea M."/>
            <person name="Pop M."/>
            <person name="White O."/>
            <person name="Barton G.J."/>
            <person name="Carlow C.K."/>
            <person name="Crawford M.J."/>
            <person name="Daub J."/>
            <person name="Dimmic M.W."/>
            <person name="Estes C.F."/>
            <person name="Foster J.M."/>
            <person name="Ganatra M."/>
            <person name="Gregory W.F."/>
            <person name="Johnson N.M."/>
            <person name="Jin J."/>
            <person name="Komuniecki R."/>
            <person name="Korf I."/>
            <person name="Kumar S."/>
            <person name="Laney S."/>
            <person name="Li B.W."/>
            <person name="Li W."/>
            <person name="Lindblom T.H."/>
            <person name="Lustigman S."/>
            <person name="Ma D."/>
            <person name="Maina C.V."/>
            <person name="Martin D.M."/>
            <person name="McCarter J.P."/>
            <person name="McReynolds L."/>
            <person name="Mitreva M."/>
            <person name="Nutman T.B."/>
            <person name="Parkinson J."/>
            <person name="Peregrin-Alvarez J.M."/>
            <person name="Poole C."/>
            <person name="Ren Q."/>
            <person name="Saunders L."/>
            <person name="Sluder A.E."/>
            <person name="Smith K."/>
            <person name="Stanke M."/>
            <person name="Unnasch T.R."/>
            <person name="Ware J."/>
            <person name="Wei A.D."/>
            <person name="Weil G."/>
            <person name="Williams D.J."/>
            <person name="Zhang Y."/>
            <person name="Williams S.A."/>
            <person name="Fraser-Liggett C."/>
            <person name="Slatko B."/>
            <person name="Blaxter M.L."/>
            <person name="Scott A.L."/>
        </authorList>
    </citation>
    <scope>NUCLEOTIDE SEQUENCE</scope>
    <source>
        <strain evidence="1">FR3</strain>
    </source>
</reference>
<reference evidence="1" key="2">
    <citation type="submission" date="2012-12" db="EMBL/GenBank/DDBJ databases">
        <authorList>
            <person name="Gao Y.W."/>
            <person name="Fan S.T."/>
            <person name="Sun H.T."/>
            <person name="Wang Z."/>
            <person name="Gao X.L."/>
            <person name="Li Y.G."/>
            <person name="Wang T.C."/>
            <person name="Zhang K."/>
            <person name="Xu W.W."/>
            <person name="Yu Z.J."/>
            <person name="Xia X.Z."/>
        </authorList>
    </citation>
    <scope>NUCLEOTIDE SEQUENCE</scope>
    <source>
        <strain evidence="1">FR3</strain>
    </source>
</reference>
<organism evidence="1">
    <name type="scientific">Brugia malayi</name>
    <name type="common">Filarial nematode worm</name>
    <dbReference type="NCBI Taxonomy" id="6279"/>
    <lineage>
        <taxon>Eukaryota</taxon>
        <taxon>Metazoa</taxon>
        <taxon>Ecdysozoa</taxon>
        <taxon>Nematoda</taxon>
        <taxon>Chromadorea</taxon>
        <taxon>Rhabditida</taxon>
        <taxon>Spirurina</taxon>
        <taxon>Spiruromorpha</taxon>
        <taxon>Filarioidea</taxon>
        <taxon>Onchocercidae</taxon>
        <taxon>Brugia</taxon>
    </lineage>
</organism>
<evidence type="ECO:0000313" key="2">
    <source>
        <dbReference type="WormBase" id="Bm6422a"/>
    </source>
</evidence>
<evidence type="ECO:0000313" key="1">
    <source>
        <dbReference type="EMBL" id="CDQ02760.1"/>
    </source>
</evidence>
<gene>
    <name evidence="1 2" type="ORF">Bm6422</name>
    <name evidence="1" type="ORF">BM_Bm6422</name>
</gene>
<protein>
    <submittedName>
        <fullName evidence="1">Bm6422, isoform a</fullName>
    </submittedName>
</protein>
<sequence length="188" mass="22165">DLTFKKINTKRQEHVEAIEVSDLFFFFLVGKKSGKDSLHLRIFLRTAEKFNTLYKGDILEASNYLFGRFLVKKRANFNPDNLFEVISRIHSQIKGFIKKSHHNGLQNVITIFCKDIDRGDALQYHLARISALAIYLYIKPYRYHNYSRNNVLRLCERIRPIIVSATRKFTGYDEKIEPVLFCKVRKLC</sequence>
<proteinExistence type="predicted"/>
<name>A0A0K0JN39_BRUMA</name>